<dbReference type="GO" id="GO:0009295">
    <property type="term" value="C:nucleoid"/>
    <property type="evidence" value="ECO:0007669"/>
    <property type="project" value="TreeGrafter"/>
</dbReference>
<gene>
    <name evidence="5" type="ORF">A3J54_02145</name>
</gene>
<dbReference type="AlphaFoldDB" id="A0A1G2G738"/>
<reference evidence="5 6" key="1">
    <citation type="journal article" date="2016" name="Nat. Commun.">
        <title>Thousands of microbial genomes shed light on interconnected biogeochemical processes in an aquifer system.</title>
        <authorList>
            <person name="Anantharaman K."/>
            <person name="Brown C.T."/>
            <person name="Hug L.A."/>
            <person name="Sharon I."/>
            <person name="Castelle C.J."/>
            <person name="Probst A.J."/>
            <person name="Thomas B.C."/>
            <person name="Singh A."/>
            <person name="Wilkins M.J."/>
            <person name="Karaoz U."/>
            <person name="Brodie E.L."/>
            <person name="Williams K.H."/>
            <person name="Hubbard S.S."/>
            <person name="Banfield J.F."/>
        </authorList>
    </citation>
    <scope>NUCLEOTIDE SEQUENCE [LARGE SCALE GENOMIC DNA]</scope>
</reference>
<dbReference type="Pfam" id="PF00436">
    <property type="entry name" value="SSB"/>
    <property type="match status" value="1"/>
</dbReference>
<dbReference type="EMBL" id="MHNN01000017">
    <property type="protein sequence ID" value="OGZ46007.1"/>
    <property type="molecule type" value="Genomic_DNA"/>
</dbReference>
<accession>A0A1G2G738</accession>
<comment type="subunit">
    <text evidence="2">Homotetramer.</text>
</comment>
<dbReference type="Proteomes" id="UP000176576">
    <property type="component" value="Unassembled WGS sequence"/>
</dbReference>
<evidence type="ECO:0000256" key="3">
    <source>
        <dbReference type="PIRNR" id="PIRNR002070"/>
    </source>
</evidence>
<evidence type="ECO:0000313" key="6">
    <source>
        <dbReference type="Proteomes" id="UP000176576"/>
    </source>
</evidence>
<proteinExistence type="inferred from homology"/>
<dbReference type="InterPro" id="IPR012340">
    <property type="entry name" value="NA-bd_OB-fold"/>
</dbReference>
<dbReference type="PROSITE" id="PS50935">
    <property type="entry name" value="SSB"/>
    <property type="match status" value="1"/>
</dbReference>
<sequence>MNVNKVLLIGNLTRDPEMRSLPSGQPVVNFGVATNRVWRDKEGQKQQQADFHNVVAFGKLAETVNQYMKKGNMIYVEGRLTTRNWDAQDGTKKSRTEIVAETVQFGPRSAGGQGGNYAQSGSNLSHQTQQSSQQEDVATVEYPEDDVNPNEIPF</sequence>
<comment type="caution">
    <text evidence="5">The sequence shown here is derived from an EMBL/GenBank/DDBJ whole genome shotgun (WGS) entry which is preliminary data.</text>
</comment>
<evidence type="ECO:0000256" key="4">
    <source>
        <dbReference type="SAM" id="MobiDB-lite"/>
    </source>
</evidence>
<dbReference type="SUPFAM" id="SSF50249">
    <property type="entry name" value="Nucleic acid-binding proteins"/>
    <property type="match status" value="1"/>
</dbReference>
<comment type="caution">
    <text evidence="2">Lacks conserved residue(s) required for the propagation of feature annotation.</text>
</comment>
<dbReference type="PANTHER" id="PTHR10302:SF27">
    <property type="entry name" value="SINGLE-STRANDED DNA-BINDING PROTEIN"/>
    <property type="match status" value="1"/>
</dbReference>
<dbReference type="GO" id="GO:0003697">
    <property type="term" value="F:single-stranded DNA binding"/>
    <property type="evidence" value="ECO:0007669"/>
    <property type="project" value="UniProtKB-UniRule"/>
</dbReference>
<keyword evidence="1 2" id="KW-0238">DNA-binding</keyword>
<dbReference type="InterPro" id="IPR000424">
    <property type="entry name" value="Primosome_PriB/ssb"/>
</dbReference>
<feature type="compositionally biased region" description="Polar residues" evidence="4">
    <location>
        <begin position="116"/>
        <end position="136"/>
    </location>
</feature>
<dbReference type="Gene3D" id="2.40.50.140">
    <property type="entry name" value="Nucleic acid-binding proteins"/>
    <property type="match status" value="1"/>
</dbReference>
<evidence type="ECO:0000313" key="5">
    <source>
        <dbReference type="EMBL" id="OGZ46007.1"/>
    </source>
</evidence>
<dbReference type="HAMAP" id="MF_00984">
    <property type="entry name" value="SSB"/>
    <property type="match status" value="1"/>
</dbReference>
<dbReference type="PANTHER" id="PTHR10302">
    <property type="entry name" value="SINGLE-STRANDED DNA-BINDING PROTEIN"/>
    <property type="match status" value="1"/>
</dbReference>
<dbReference type="PIRSF" id="PIRSF002070">
    <property type="entry name" value="SSB"/>
    <property type="match status" value="1"/>
</dbReference>
<protein>
    <recommendedName>
        <fullName evidence="2 3">Single-stranded DNA-binding protein</fullName>
        <shortName evidence="2">SSB</shortName>
    </recommendedName>
</protein>
<evidence type="ECO:0000256" key="2">
    <source>
        <dbReference type="HAMAP-Rule" id="MF_00984"/>
    </source>
</evidence>
<dbReference type="InterPro" id="IPR011344">
    <property type="entry name" value="ssDNA-bd"/>
</dbReference>
<dbReference type="GO" id="GO:0006260">
    <property type="term" value="P:DNA replication"/>
    <property type="evidence" value="ECO:0007669"/>
    <property type="project" value="InterPro"/>
</dbReference>
<organism evidence="5 6">
    <name type="scientific">Candidatus Ryanbacteria bacterium RIFCSPHIGHO2_02_FULL_45_13b</name>
    <dbReference type="NCBI Taxonomy" id="1802117"/>
    <lineage>
        <taxon>Bacteria</taxon>
        <taxon>Candidatus Ryaniibacteriota</taxon>
    </lineage>
</organism>
<evidence type="ECO:0000256" key="1">
    <source>
        <dbReference type="ARBA" id="ARBA00023125"/>
    </source>
</evidence>
<dbReference type="NCBIfam" id="TIGR00621">
    <property type="entry name" value="ssb"/>
    <property type="match status" value="1"/>
</dbReference>
<dbReference type="STRING" id="1802117.A3J54_02145"/>
<name>A0A1G2G738_9BACT</name>
<dbReference type="CDD" id="cd04496">
    <property type="entry name" value="SSB_OBF"/>
    <property type="match status" value="1"/>
</dbReference>
<feature type="region of interest" description="Disordered" evidence="4">
    <location>
        <begin position="104"/>
        <end position="154"/>
    </location>
</feature>